<dbReference type="Pfam" id="PF01713">
    <property type="entry name" value="Smr"/>
    <property type="match status" value="1"/>
</dbReference>
<dbReference type="Gene3D" id="3.30.1370.110">
    <property type="match status" value="1"/>
</dbReference>
<dbReference type="Proteomes" id="UP000886722">
    <property type="component" value="Unassembled WGS sequence"/>
</dbReference>
<accession>A0A9D1GD41</accession>
<dbReference type="PROSITE" id="PS50828">
    <property type="entry name" value="SMR"/>
    <property type="match status" value="1"/>
</dbReference>
<dbReference type="EMBL" id="DVKT01000011">
    <property type="protein sequence ID" value="HIT38763.1"/>
    <property type="molecule type" value="Genomic_DNA"/>
</dbReference>
<dbReference type="Gene3D" id="2.60.40.1600">
    <property type="entry name" value="Smr-associated-like"/>
    <property type="match status" value="1"/>
</dbReference>
<feature type="region of interest" description="Disordered" evidence="1">
    <location>
        <begin position="241"/>
        <end position="265"/>
    </location>
</feature>
<dbReference type="SUPFAM" id="SSF158949">
    <property type="entry name" value="Smr-associated domain-like"/>
    <property type="match status" value="1"/>
</dbReference>
<evidence type="ECO:0000256" key="1">
    <source>
        <dbReference type="SAM" id="MobiDB-lite"/>
    </source>
</evidence>
<feature type="region of interest" description="Disordered" evidence="1">
    <location>
        <begin position="60"/>
        <end position="87"/>
    </location>
</feature>
<reference evidence="3" key="2">
    <citation type="journal article" date="2021" name="PeerJ">
        <title>Extensive microbial diversity within the chicken gut microbiome revealed by metagenomics and culture.</title>
        <authorList>
            <person name="Gilroy R."/>
            <person name="Ravi A."/>
            <person name="Getino M."/>
            <person name="Pursley I."/>
            <person name="Horton D.L."/>
            <person name="Alikhan N.F."/>
            <person name="Baker D."/>
            <person name="Gharbi K."/>
            <person name="Hall N."/>
            <person name="Watson M."/>
            <person name="Adriaenssens E.M."/>
            <person name="Foster-Nyarko E."/>
            <person name="Jarju S."/>
            <person name="Secka A."/>
            <person name="Antonio M."/>
            <person name="Oren A."/>
            <person name="Chaudhuri R.R."/>
            <person name="La Ragione R."/>
            <person name="Hildebrand F."/>
            <person name="Pallen M.J."/>
        </authorList>
    </citation>
    <scope>NUCLEOTIDE SEQUENCE</scope>
    <source>
        <strain evidence="3">21143</strain>
    </source>
</reference>
<organism evidence="3 4">
    <name type="scientific">Candidatus Caccoplasma intestinavium</name>
    <dbReference type="NCBI Taxonomy" id="2840716"/>
    <lineage>
        <taxon>Bacteria</taxon>
        <taxon>Pseudomonadati</taxon>
        <taxon>Bacteroidota</taxon>
        <taxon>Bacteroidia</taxon>
        <taxon>Bacteroidales</taxon>
        <taxon>Bacteroidaceae</taxon>
        <taxon>Bacteroidaceae incertae sedis</taxon>
        <taxon>Candidatus Caccoplasma</taxon>
    </lineage>
</organism>
<protein>
    <submittedName>
        <fullName evidence="3">DUF2027 domain-containing protein</fullName>
    </submittedName>
</protein>
<dbReference type="InterPro" id="IPR036781">
    <property type="entry name" value="Smr_assoc-like_sf"/>
</dbReference>
<evidence type="ECO:0000259" key="2">
    <source>
        <dbReference type="PROSITE" id="PS50828"/>
    </source>
</evidence>
<evidence type="ECO:0000313" key="4">
    <source>
        <dbReference type="Proteomes" id="UP000886722"/>
    </source>
</evidence>
<dbReference type="InterPro" id="IPR036063">
    <property type="entry name" value="Smr_dom_sf"/>
</dbReference>
<dbReference type="InterPro" id="IPR018598">
    <property type="entry name" value="DUF2027"/>
</dbReference>
<proteinExistence type="predicted"/>
<feature type="domain" description="Smr" evidence="2">
    <location>
        <begin position="294"/>
        <end position="357"/>
    </location>
</feature>
<comment type="caution">
    <text evidence="3">The sequence shown here is derived from an EMBL/GenBank/DDBJ whole genome shotgun (WGS) entry which is preliminary data.</text>
</comment>
<reference evidence="3" key="1">
    <citation type="submission" date="2020-10" db="EMBL/GenBank/DDBJ databases">
        <authorList>
            <person name="Gilroy R."/>
        </authorList>
    </citation>
    <scope>NUCLEOTIDE SEQUENCE</scope>
    <source>
        <strain evidence="3">21143</strain>
    </source>
</reference>
<sequence>MVKVGDKVRFLNAVGGGIVRRIDRDVVLVEEEDGFETPVLARECVVIESGRKQDNDIVPTDKQEIARRTARQVAPQPADDDDEPELPLVETRKGERVSLYLAFVPESCSRLGSTTFDAYLINDSNYYLDYLYAGSDETGEWTMYSRGTVEPNVQVHLESFGQESVNRFGRISVQAVAYKRGKSYACKEPVSTVLRIDPVKFYKLHTFGPSEFFEEKAWVLPLIENDLPAGDIPVDAKSLERAMQEKKVSQPQTHKPARHKQPKEGPVEVDLHIHELVDTTAGMSNADMLQLQLQTFRDTLDRYKSEKGRKIVFIHGKGDGVLRRAILEELQRKYKNYEYQDASFREYGFGATQVTIR</sequence>
<dbReference type="AlphaFoldDB" id="A0A9D1GD41"/>
<evidence type="ECO:0000313" key="3">
    <source>
        <dbReference type="EMBL" id="HIT38763.1"/>
    </source>
</evidence>
<name>A0A9D1GD41_9BACT</name>
<dbReference type="Pfam" id="PF09640">
    <property type="entry name" value="DUF2027"/>
    <property type="match status" value="1"/>
</dbReference>
<dbReference type="InterPro" id="IPR002625">
    <property type="entry name" value="Smr_dom"/>
</dbReference>
<gene>
    <name evidence="3" type="ORF">IAD06_01800</name>
</gene>